<reference evidence="3" key="1">
    <citation type="submission" date="2016-11" db="EMBL/GenBank/DDBJ databases">
        <authorList>
            <person name="Varghese N."/>
            <person name="Submissions S."/>
        </authorList>
    </citation>
    <scope>NUCLEOTIDE SEQUENCE [LARGE SCALE GENOMIC DNA]</scope>
    <source>
        <strain evidence="3">DSM 16990</strain>
    </source>
</reference>
<feature type="domain" description="Copper-binding protein MbnP-like" evidence="1">
    <location>
        <begin position="32"/>
        <end position="237"/>
    </location>
</feature>
<accession>A0A1M5J7V8</accession>
<evidence type="ECO:0000259" key="1">
    <source>
        <dbReference type="Pfam" id="PF20243"/>
    </source>
</evidence>
<dbReference type="Proteomes" id="UP000184287">
    <property type="component" value="Unassembled WGS sequence"/>
</dbReference>
<dbReference type="Pfam" id="PF20243">
    <property type="entry name" value="MbnP"/>
    <property type="match status" value="1"/>
</dbReference>
<dbReference type="OrthoDB" id="1422031at2"/>
<dbReference type="PROSITE" id="PS51257">
    <property type="entry name" value="PROKAR_LIPOPROTEIN"/>
    <property type="match status" value="1"/>
</dbReference>
<organism evidence="2 3">
    <name type="scientific">Pedobacter caeni</name>
    <dbReference type="NCBI Taxonomy" id="288992"/>
    <lineage>
        <taxon>Bacteria</taxon>
        <taxon>Pseudomonadati</taxon>
        <taxon>Bacteroidota</taxon>
        <taxon>Sphingobacteriia</taxon>
        <taxon>Sphingobacteriales</taxon>
        <taxon>Sphingobacteriaceae</taxon>
        <taxon>Pedobacter</taxon>
    </lineage>
</organism>
<dbReference type="AlphaFoldDB" id="A0A1M5J7V8"/>
<evidence type="ECO:0000313" key="3">
    <source>
        <dbReference type="Proteomes" id="UP000184287"/>
    </source>
</evidence>
<protein>
    <recommendedName>
        <fullName evidence="1">Copper-binding protein MbnP-like domain-containing protein</fullName>
    </recommendedName>
</protein>
<dbReference type="InterPro" id="IPR046863">
    <property type="entry name" value="MbnP-like_dom"/>
</dbReference>
<name>A0A1M5J7V8_9SPHI</name>
<evidence type="ECO:0000313" key="2">
    <source>
        <dbReference type="EMBL" id="SHG36664.1"/>
    </source>
</evidence>
<dbReference type="EMBL" id="FQUQ01000005">
    <property type="protein sequence ID" value="SHG36664.1"/>
    <property type="molecule type" value="Genomic_DNA"/>
</dbReference>
<dbReference type="RefSeq" id="WP_073234662.1">
    <property type="nucleotide sequence ID" value="NZ_FQUQ01000005.1"/>
</dbReference>
<sequence length="266" mass="28779">MKKFLAIITLSTLLFTSCSKDKDPVNVVEAEGKTTLTFDAVFGNQDFALNKDFTVSGKTFNFNKFRYWISNVVLVSSNGTEFKVPGSYYLLEETGVINLKGVNNDLPTTVYPATKREDVVLKDIPAGDYKTLKFAVGVDAKYNDNLSLLSGELSPLNGMTNVSWMWLTSYIFTSVTGKVSEGANAQTLKIETGLNTNYKTVALDLPQTLTVSGTKSSRIVLNVDLAKALDGLDVMATPVVGASQGTVMAAVATNYATKVFTVKSLN</sequence>
<keyword evidence="3" id="KW-1185">Reference proteome</keyword>
<proteinExistence type="predicted"/>
<gene>
    <name evidence="2" type="ORF">SAMN04488522_105237</name>
</gene>
<dbReference type="STRING" id="288992.SAMN04488522_105237"/>